<dbReference type="Proteomes" id="UP001652661">
    <property type="component" value="Chromosome 2L"/>
</dbReference>
<keyword evidence="3" id="KW-1015">Disulfide bond</keyword>
<dbReference type="InterPro" id="IPR020901">
    <property type="entry name" value="Prtase_inh_Kunz-CS"/>
</dbReference>
<keyword evidence="1 7" id="KW-0646">Protease inhibitor</keyword>
<evidence type="ECO:0000256" key="3">
    <source>
        <dbReference type="ARBA" id="ARBA00023157"/>
    </source>
</evidence>
<dbReference type="PANTHER" id="PTHR10083:SF374">
    <property type="entry name" value="BPTI_KUNITZ INHIBITOR DOMAIN-CONTAINING PROTEIN"/>
    <property type="match status" value="1"/>
</dbReference>
<evidence type="ECO:0000256" key="2">
    <source>
        <dbReference type="ARBA" id="ARBA00022900"/>
    </source>
</evidence>
<name>A0A6P4JBY8_DROKI</name>
<reference evidence="7" key="2">
    <citation type="submission" date="2025-08" db="UniProtKB">
        <authorList>
            <consortium name="RefSeq"/>
        </authorList>
    </citation>
    <scope>IDENTIFICATION</scope>
    <source>
        <strain evidence="7">14028-0561.14</strain>
        <tissue evidence="7">Whole fly</tissue>
    </source>
</reference>
<keyword evidence="2 7" id="KW-0722">Serine protease inhibitor</keyword>
<protein>
    <submittedName>
        <fullName evidence="7">Kunitz-type serine protease inhibitor PPTI</fullName>
    </submittedName>
</protein>
<keyword evidence="4" id="KW-0732">Signal</keyword>
<evidence type="ECO:0000313" key="7">
    <source>
        <dbReference type="RefSeq" id="XP_017038390.1"/>
    </source>
</evidence>
<dbReference type="SMART" id="SM00131">
    <property type="entry name" value="KU"/>
    <property type="match status" value="1"/>
</dbReference>
<reference evidence="6" key="1">
    <citation type="submission" date="2025-05" db="UniProtKB">
        <authorList>
            <consortium name="RefSeq"/>
        </authorList>
    </citation>
    <scope>NUCLEOTIDE SEQUENCE [LARGE SCALE GENOMIC DNA]</scope>
    <source>
        <strain evidence="6">14028-0561.14</strain>
    </source>
</reference>
<proteinExistence type="predicted"/>
<feature type="domain" description="BPTI/Kunitz inhibitor" evidence="5">
    <location>
        <begin position="28"/>
        <end position="85"/>
    </location>
</feature>
<evidence type="ECO:0000256" key="1">
    <source>
        <dbReference type="ARBA" id="ARBA00022690"/>
    </source>
</evidence>
<dbReference type="GO" id="GO:0005615">
    <property type="term" value="C:extracellular space"/>
    <property type="evidence" value="ECO:0007669"/>
    <property type="project" value="TreeGrafter"/>
</dbReference>
<organism evidence="6 7">
    <name type="scientific">Drosophila kikkawai</name>
    <name type="common">Fruit fly</name>
    <dbReference type="NCBI Taxonomy" id="30033"/>
    <lineage>
        <taxon>Eukaryota</taxon>
        <taxon>Metazoa</taxon>
        <taxon>Ecdysozoa</taxon>
        <taxon>Arthropoda</taxon>
        <taxon>Hexapoda</taxon>
        <taxon>Insecta</taxon>
        <taxon>Pterygota</taxon>
        <taxon>Neoptera</taxon>
        <taxon>Endopterygota</taxon>
        <taxon>Diptera</taxon>
        <taxon>Brachycera</taxon>
        <taxon>Muscomorpha</taxon>
        <taxon>Ephydroidea</taxon>
        <taxon>Drosophilidae</taxon>
        <taxon>Drosophila</taxon>
        <taxon>Sophophora</taxon>
    </lineage>
</organism>
<accession>A0A6P4JBY8</accession>
<dbReference type="OrthoDB" id="4473401at2759"/>
<dbReference type="InterPro" id="IPR050098">
    <property type="entry name" value="TFPI/VKTCI-like"/>
</dbReference>
<keyword evidence="6" id="KW-1185">Reference proteome</keyword>
<dbReference type="Gene3D" id="4.10.410.10">
    <property type="entry name" value="Pancreatic trypsin inhibitor Kunitz domain"/>
    <property type="match status" value="1"/>
</dbReference>
<dbReference type="FunFam" id="4.10.410.10:FF:000020">
    <property type="entry name" value="Collagen, type VI, alpha 3"/>
    <property type="match status" value="1"/>
</dbReference>
<sequence length="87" mass="9386">MKYLGIAAAIALLLTLSASRVTAKPEMCSQRPAMAGMEQDTASCMAFMPAWTYDARRNACTEFIYGGCGGNSNQFSSQIECEKACKD</sequence>
<dbReference type="PANTHER" id="PTHR10083">
    <property type="entry name" value="KUNITZ-TYPE PROTEASE INHIBITOR-RELATED"/>
    <property type="match status" value="1"/>
</dbReference>
<dbReference type="AlphaFoldDB" id="A0A6P4JBY8"/>
<dbReference type="PRINTS" id="PR00759">
    <property type="entry name" value="BASICPTASE"/>
</dbReference>
<dbReference type="PROSITE" id="PS50279">
    <property type="entry name" value="BPTI_KUNITZ_2"/>
    <property type="match status" value="1"/>
</dbReference>
<evidence type="ECO:0000259" key="5">
    <source>
        <dbReference type="PROSITE" id="PS50279"/>
    </source>
</evidence>
<gene>
    <name evidence="7" type="primary">LOC108086083</name>
</gene>
<feature type="signal peptide" evidence="4">
    <location>
        <begin position="1"/>
        <end position="23"/>
    </location>
</feature>
<dbReference type="GeneID" id="108086083"/>
<dbReference type="SUPFAM" id="SSF57362">
    <property type="entry name" value="BPTI-like"/>
    <property type="match status" value="1"/>
</dbReference>
<dbReference type="GO" id="GO:0004867">
    <property type="term" value="F:serine-type endopeptidase inhibitor activity"/>
    <property type="evidence" value="ECO:0007669"/>
    <property type="project" value="UniProtKB-KW"/>
</dbReference>
<evidence type="ECO:0000256" key="4">
    <source>
        <dbReference type="SAM" id="SignalP"/>
    </source>
</evidence>
<dbReference type="RefSeq" id="XP_017038390.1">
    <property type="nucleotide sequence ID" value="XM_017182901.2"/>
</dbReference>
<dbReference type="Pfam" id="PF00014">
    <property type="entry name" value="Kunitz_BPTI"/>
    <property type="match status" value="1"/>
</dbReference>
<feature type="chain" id="PRO_5028040809" evidence="4">
    <location>
        <begin position="24"/>
        <end position="87"/>
    </location>
</feature>
<dbReference type="InterPro" id="IPR036880">
    <property type="entry name" value="Kunitz_BPTI_sf"/>
</dbReference>
<evidence type="ECO:0000313" key="6">
    <source>
        <dbReference type="Proteomes" id="UP001652661"/>
    </source>
</evidence>
<dbReference type="PROSITE" id="PS00280">
    <property type="entry name" value="BPTI_KUNITZ_1"/>
    <property type="match status" value="1"/>
</dbReference>
<dbReference type="InterPro" id="IPR002223">
    <property type="entry name" value="Kunitz_BPTI"/>
</dbReference>